<name>A0A5C8Z7M2_9GAMM</name>
<dbReference type="RefSeq" id="WP_147712583.1">
    <property type="nucleotide sequence ID" value="NZ_VKAD01000001.1"/>
</dbReference>
<comment type="subcellular location">
    <subcellularLocation>
        <location evidence="5 6">Cytoplasm</location>
    </subcellularLocation>
</comment>
<comment type="function">
    <text evidence="5">Bidirectionally degrades single-stranded DNA into large acid-insoluble oligonucleotides, which are then degraded further into small acid-soluble oligonucleotides.</text>
</comment>
<evidence type="ECO:0000313" key="10">
    <source>
        <dbReference type="Proteomes" id="UP000321764"/>
    </source>
</evidence>
<dbReference type="AlphaFoldDB" id="A0A5C8Z7M2"/>
<dbReference type="PANTHER" id="PTHR30008:SF0">
    <property type="entry name" value="EXODEOXYRIBONUCLEASE 7 LARGE SUBUNIT"/>
    <property type="match status" value="1"/>
</dbReference>
<dbReference type="EC" id="3.1.11.6" evidence="5"/>
<evidence type="ECO:0000259" key="7">
    <source>
        <dbReference type="Pfam" id="PF02601"/>
    </source>
</evidence>
<keyword evidence="10" id="KW-1185">Reference proteome</keyword>
<dbReference type="HAMAP" id="MF_00378">
    <property type="entry name" value="Exonuc_7_L"/>
    <property type="match status" value="1"/>
</dbReference>
<evidence type="ECO:0000256" key="2">
    <source>
        <dbReference type="ARBA" id="ARBA00022722"/>
    </source>
</evidence>
<dbReference type="CDD" id="cd04489">
    <property type="entry name" value="ExoVII_LU_OBF"/>
    <property type="match status" value="1"/>
</dbReference>
<proteinExistence type="inferred from homology"/>
<keyword evidence="1 5" id="KW-0963">Cytoplasm</keyword>
<gene>
    <name evidence="5" type="primary">xseA</name>
    <name evidence="9" type="ORF">FME95_01740</name>
</gene>
<reference evidence="9 10" key="1">
    <citation type="submission" date="2019-07" db="EMBL/GenBank/DDBJ databases">
        <title>Reinekea sp. strain SSH23 genome sequencing and assembly.</title>
        <authorList>
            <person name="Kim I."/>
        </authorList>
    </citation>
    <scope>NUCLEOTIDE SEQUENCE [LARGE SCALE GENOMIC DNA]</scope>
    <source>
        <strain evidence="9 10">SSH23</strain>
    </source>
</reference>
<dbReference type="PANTHER" id="PTHR30008">
    <property type="entry name" value="EXODEOXYRIBONUCLEASE 7 LARGE SUBUNIT"/>
    <property type="match status" value="1"/>
</dbReference>
<comment type="subunit">
    <text evidence="5">Heterooligomer composed of large and small subunits.</text>
</comment>
<accession>A0A5C8Z7M2</accession>
<evidence type="ECO:0000313" key="9">
    <source>
        <dbReference type="EMBL" id="TXR53319.1"/>
    </source>
</evidence>
<dbReference type="Proteomes" id="UP000321764">
    <property type="component" value="Unassembled WGS sequence"/>
</dbReference>
<comment type="similarity">
    <text evidence="5 6">Belongs to the XseA family.</text>
</comment>
<keyword evidence="2 5" id="KW-0540">Nuclease</keyword>
<feature type="domain" description="Exonuclease VII large subunit C-terminal" evidence="7">
    <location>
        <begin position="125"/>
        <end position="437"/>
    </location>
</feature>
<evidence type="ECO:0000256" key="1">
    <source>
        <dbReference type="ARBA" id="ARBA00022490"/>
    </source>
</evidence>
<dbReference type="Pfam" id="PF13742">
    <property type="entry name" value="tRNA_anti_2"/>
    <property type="match status" value="1"/>
</dbReference>
<evidence type="ECO:0000256" key="5">
    <source>
        <dbReference type="HAMAP-Rule" id="MF_00378"/>
    </source>
</evidence>
<dbReference type="InterPro" id="IPR025824">
    <property type="entry name" value="OB-fold_nuc-bd_dom"/>
</dbReference>
<dbReference type="GO" id="GO:0003676">
    <property type="term" value="F:nucleic acid binding"/>
    <property type="evidence" value="ECO:0007669"/>
    <property type="project" value="InterPro"/>
</dbReference>
<comment type="catalytic activity">
    <reaction evidence="5 6">
        <text>Exonucleolytic cleavage in either 5'- to 3'- or 3'- to 5'-direction to yield nucleoside 5'-phosphates.</text>
        <dbReference type="EC" id="3.1.11.6"/>
    </reaction>
</comment>
<dbReference type="EMBL" id="VKAD01000001">
    <property type="protein sequence ID" value="TXR53319.1"/>
    <property type="molecule type" value="Genomic_DNA"/>
</dbReference>
<comment type="caution">
    <text evidence="9">The sequence shown here is derived from an EMBL/GenBank/DDBJ whole genome shotgun (WGS) entry which is preliminary data.</text>
</comment>
<evidence type="ECO:0000256" key="4">
    <source>
        <dbReference type="ARBA" id="ARBA00022839"/>
    </source>
</evidence>
<evidence type="ECO:0000256" key="3">
    <source>
        <dbReference type="ARBA" id="ARBA00022801"/>
    </source>
</evidence>
<feature type="domain" description="OB-fold nucleic acid binding" evidence="8">
    <location>
        <begin position="9"/>
        <end position="101"/>
    </location>
</feature>
<dbReference type="InterPro" id="IPR020579">
    <property type="entry name" value="Exonuc_VII_lsu_C"/>
</dbReference>
<dbReference type="GO" id="GO:0009318">
    <property type="term" value="C:exodeoxyribonuclease VII complex"/>
    <property type="evidence" value="ECO:0007669"/>
    <property type="project" value="UniProtKB-UniRule"/>
</dbReference>
<evidence type="ECO:0000256" key="6">
    <source>
        <dbReference type="RuleBase" id="RU004355"/>
    </source>
</evidence>
<dbReference type="OrthoDB" id="9802795at2"/>
<dbReference type="NCBIfam" id="TIGR00237">
    <property type="entry name" value="xseA"/>
    <property type="match status" value="1"/>
</dbReference>
<evidence type="ECO:0000259" key="8">
    <source>
        <dbReference type="Pfam" id="PF13742"/>
    </source>
</evidence>
<dbReference type="InterPro" id="IPR003753">
    <property type="entry name" value="Exonuc_VII_L"/>
</dbReference>
<keyword evidence="3 5" id="KW-0378">Hydrolase</keyword>
<dbReference type="Pfam" id="PF02601">
    <property type="entry name" value="Exonuc_VII_L"/>
    <property type="match status" value="1"/>
</dbReference>
<dbReference type="GO" id="GO:0008855">
    <property type="term" value="F:exodeoxyribonuclease VII activity"/>
    <property type="evidence" value="ECO:0007669"/>
    <property type="project" value="UniProtKB-UniRule"/>
</dbReference>
<keyword evidence="4 5" id="KW-0269">Exonuclease</keyword>
<sequence length="451" mass="50057">MWHQPSSPLSVSQLNRQVKQLLESQFPAIPVQGEISTLSRPASGHIYFTLKDQNAQIRCAMFKGQLARNRYVPKQGDEVLVQGRLSLYEGRGDYQLIANSIAPVGEGELQAAFFQMKERLAAEGLFDAEHKKPLPESIQTVGLVTSSTGAAVQDILTVLKRRYPAIKAILYPSQVQGAQATQTLVEAIETANRRNEVDVLIVGRGGGSLEDLWCFNTEPVARALFSSELPVISAVGHEVDFSIADFVADVRAATPSQAAELVSPDQYERIQRVDQLTEKLYYAVNTKLALSRQRLLQTRQRLKSPQQTLSEWRLSLHIQQSQLIDAIKQPMLAWSQRLSSLTNRLERMNPAAQLKQQHNSLVQLESRLQNSIQHSLGNKQVQLANCASQLNILSPLATLERGYSITKDDAGNIIRDVSELAEGQEIQTEVAQGRIRSRVVATEPATKPAIK</sequence>
<organism evidence="9 10">
    <name type="scientific">Reinekea thalattae</name>
    <dbReference type="NCBI Taxonomy" id="2593301"/>
    <lineage>
        <taxon>Bacteria</taxon>
        <taxon>Pseudomonadati</taxon>
        <taxon>Pseudomonadota</taxon>
        <taxon>Gammaproteobacteria</taxon>
        <taxon>Oceanospirillales</taxon>
        <taxon>Saccharospirillaceae</taxon>
        <taxon>Reinekea</taxon>
    </lineage>
</organism>
<dbReference type="GO" id="GO:0005737">
    <property type="term" value="C:cytoplasm"/>
    <property type="evidence" value="ECO:0007669"/>
    <property type="project" value="UniProtKB-SubCell"/>
</dbReference>
<dbReference type="GO" id="GO:0006308">
    <property type="term" value="P:DNA catabolic process"/>
    <property type="evidence" value="ECO:0007669"/>
    <property type="project" value="UniProtKB-UniRule"/>
</dbReference>
<protein>
    <recommendedName>
        <fullName evidence="5">Exodeoxyribonuclease 7 large subunit</fullName>
        <ecNumber evidence="5">3.1.11.6</ecNumber>
    </recommendedName>
    <alternativeName>
        <fullName evidence="5">Exodeoxyribonuclease VII large subunit</fullName>
        <shortName evidence="5">Exonuclease VII large subunit</shortName>
    </alternativeName>
</protein>